<accession>A0ABY7DCG6</accession>
<dbReference type="Gene3D" id="3.90.70.120">
    <property type="match status" value="1"/>
</dbReference>
<feature type="signal peptide" evidence="2">
    <location>
        <begin position="1"/>
        <end position="30"/>
    </location>
</feature>
<proteinExistence type="predicted"/>
<gene>
    <name evidence="3" type="ORF">MAR_007207</name>
</gene>
<feature type="chain" id="PRO_5047273379" evidence="2">
    <location>
        <begin position="31"/>
        <end position="388"/>
    </location>
</feature>
<keyword evidence="2" id="KW-0732">Signal</keyword>
<protein>
    <submittedName>
        <fullName evidence="3">FA5-like protein</fullName>
    </submittedName>
</protein>
<evidence type="ECO:0000256" key="2">
    <source>
        <dbReference type="SAM" id="SignalP"/>
    </source>
</evidence>
<sequence>KSKGNPNNVKCTCIALVFLCTCVVPKCTSAVDDILRKGTELFSLIRRYGGLIVSELPVGIQLKEDTFLLNCHEPRSGLVSQIADEPDTLYFHLESALSKALEESDKLFMSIGNSTASTIGIKRESNGSFVVMDSHSRDDKCMCSQNGKAVVLQFRTLAALVQYARDLAKSLSANKNMQYEVTALSISKSSASLETITLDGNDEENDRESLAECFKLNAPDTDVQHMQPDAVDQHVQPDTVVQHVQPDAEEQHMQPDTGEQHMQPDAGEQHVQPDAGEQHVQPDTDVQHVQPNAGEQHVQPDADVQHVQPDASEQHIQPDMDVQHVQPDAGEQHVQPDTDVQHVQPDAGEQQKQPDTDVQHVQPVTDVQHKTQTENPVQVQLMDIGNYN</sequence>
<reference evidence="3" key="1">
    <citation type="submission" date="2022-11" db="EMBL/GenBank/DDBJ databases">
        <title>Centuries of genome instability and evolution in soft-shell clam transmissible cancer (bioRxiv).</title>
        <authorList>
            <person name="Hart S.F.M."/>
            <person name="Yonemitsu M.A."/>
            <person name="Giersch R.M."/>
            <person name="Beal B.F."/>
            <person name="Arriagada G."/>
            <person name="Davis B.W."/>
            <person name="Ostrander E.A."/>
            <person name="Goff S.P."/>
            <person name="Metzger M.J."/>
        </authorList>
    </citation>
    <scope>NUCLEOTIDE SEQUENCE</scope>
    <source>
        <strain evidence="3">MELC-2E11</strain>
        <tissue evidence="3">Siphon/mantle</tissue>
    </source>
</reference>
<dbReference type="Proteomes" id="UP001164746">
    <property type="component" value="Chromosome 1"/>
</dbReference>
<organism evidence="3 4">
    <name type="scientific">Mya arenaria</name>
    <name type="common">Soft-shell clam</name>
    <dbReference type="NCBI Taxonomy" id="6604"/>
    <lineage>
        <taxon>Eukaryota</taxon>
        <taxon>Metazoa</taxon>
        <taxon>Spiralia</taxon>
        <taxon>Lophotrochozoa</taxon>
        <taxon>Mollusca</taxon>
        <taxon>Bivalvia</taxon>
        <taxon>Autobranchia</taxon>
        <taxon>Heteroconchia</taxon>
        <taxon>Euheterodonta</taxon>
        <taxon>Imparidentia</taxon>
        <taxon>Neoheterodontei</taxon>
        <taxon>Myida</taxon>
        <taxon>Myoidea</taxon>
        <taxon>Myidae</taxon>
        <taxon>Mya</taxon>
    </lineage>
</organism>
<evidence type="ECO:0000313" key="4">
    <source>
        <dbReference type="Proteomes" id="UP001164746"/>
    </source>
</evidence>
<dbReference type="EMBL" id="CP111012">
    <property type="protein sequence ID" value="WAQ94736.1"/>
    <property type="molecule type" value="Genomic_DNA"/>
</dbReference>
<evidence type="ECO:0000256" key="1">
    <source>
        <dbReference type="SAM" id="MobiDB-lite"/>
    </source>
</evidence>
<evidence type="ECO:0000313" key="3">
    <source>
        <dbReference type="EMBL" id="WAQ94736.1"/>
    </source>
</evidence>
<name>A0ABY7DCG6_MYAAR</name>
<feature type="non-terminal residue" evidence="3">
    <location>
        <position position="388"/>
    </location>
</feature>
<feature type="region of interest" description="Disordered" evidence="1">
    <location>
        <begin position="249"/>
        <end position="281"/>
    </location>
</feature>
<keyword evidence="4" id="KW-1185">Reference proteome</keyword>